<organism evidence="2">
    <name type="scientific">Peromfec virus RodF8_54</name>
    <dbReference type="NCBI Taxonomy" id="2929383"/>
    <lineage>
        <taxon>Viruses</taxon>
        <taxon>Monodnaviria</taxon>
        <taxon>Sangervirae</taxon>
        <taxon>Phixviricota</taxon>
        <taxon>Malgrandaviricetes</taxon>
        <taxon>Petitvirales</taxon>
        <taxon>Microviridae</taxon>
    </lineage>
</organism>
<reference evidence="2" key="1">
    <citation type="submission" date="2022-02" db="EMBL/GenBank/DDBJ databases">
        <title>Towards deciphering the DNA virus diversity associated with rodent species in the families Cricetidae and Heteromyidae.</title>
        <authorList>
            <person name="Lund M."/>
            <person name="Larsen B.B."/>
            <person name="Gryseels S."/>
            <person name="Kraberger S."/>
            <person name="Rowsey D.M."/>
            <person name="Steger L."/>
            <person name="Yule K.M."/>
            <person name="Upham N.S."/>
            <person name="Worobey M."/>
            <person name="Van Doorslaer K."/>
            <person name="Varsani A."/>
        </authorList>
    </citation>
    <scope>NUCLEOTIDE SEQUENCE</scope>
    <source>
        <strain evidence="2">NeonRodF8_54</strain>
    </source>
</reference>
<evidence type="ECO:0000256" key="1">
    <source>
        <dbReference type="SAM" id="MobiDB-lite"/>
    </source>
</evidence>
<accession>A0A976R878</accession>
<feature type="region of interest" description="Disordered" evidence="1">
    <location>
        <begin position="21"/>
        <end position="43"/>
    </location>
</feature>
<sequence length="43" mass="5519">MRRNMSRYGFKHYILNRRRKYNTSSRGTRRRISKAMRNYRRSH</sequence>
<dbReference type="EMBL" id="OM869628">
    <property type="protein sequence ID" value="UPW41565.1"/>
    <property type="molecule type" value="Genomic_DNA"/>
</dbReference>
<name>A0A976R878_9VIRU</name>
<evidence type="ECO:0000313" key="2">
    <source>
        <dbReference type="EMBL" id="UPW41565.1"/>
    </source>
</evidence>
<proteinExistence type="predicted"/>
<protein>
    <submittedName>
        <fullName evidence="2">Uncharacterized protein</fullName>
    </submittedName>
</protein>